<dbReference type="PANTHER" id="PTHR43448:SF2">
    <property type="entry name" value="PROTOHEME IX FARNESYLTRANSFERASE, MITOCHONDRIAL"/>
    <property type="match status" value="1"/>
</dbReference>
<keyword evidence="6 14" id="KW-0812">Transmembrane</keyword>
<dbReference type="FunFam" id="1.10.357.140:FF:000004">
    <property type="entry name" value="Protoheme IX farnesyltransferase, mitochondrial"/>
    <property type="match status" value="1"/>
</dbReference>
<protein>
    <recommendedName>
        <fullName evidence="4">Protoheme IX farnesyltransferase, mitochondrial</fullName>
        <ecNumber evidence="3">2.5.1.141</ecNumber>
    </recommendedName>
    <alternativeName>
        <fullName evidence="12">Heme O synthase</fullName>
    </alternativeName>
</protein>
<evidence type="ECO:0000256" key="7">
    <source>
        <dbReference type="ARBA" id="ARBA00022946"/>
    </source>
</evidence>
<comment type="catalytic activity">
    <reaction evidence="13">
        <text>heme b + (2E,6E)-farnesyl diphosphate + H2O = Fe(II)-heme o + diphosphate</text>
        <dbReference type="Rhea" id="RHEA:28070"/>
        <dbReference type="ChEBI" id="CHEBI:15377"/>
        <dbReference type="ChEBI" id="CHEBI:33019"/>
        <dbReference type="ChEBI" id="CHEBI:60344"/>
        <dbReference type="ChEBI" id="CHEBI:60530"/>
        <dbReference type="ChEBI" id="CHEBI:175763"/>
        <dbReference type="EC" id="2.5.1.141"/>
    </reaction>
</comment>
<dbReference type="NCBIfam" id="TIGR01473">
    <property type="entry name" value="cyoE_ctaB"/>
    <property type="match status" value="1"/>
</dbReference>
<dbReference type="Pfam" id="PF01040">
    <property type="entry name" value="UbiA"/>
    <property type="match status" value="1"/>
</dbReference>
<dbReference type="PANTHER" id="PTHR43448">
    <property type="entry name" value="PROTOHEME IX FARNESYLTRANSFERASE, MITOCHONDRIAL"/>
    <property type="match status" value="1"/>
</dbReference>
<keyword evidence="7" id="KW-0809">Transit peptide</keyword>
<feature type="transmembrane region" description="Helical" evidence="14">
    <location>
        <begin position="73"/>
        <end position="91"/>
    </location>
</feature>
<dbReference type="GO" id="GO:0031966">
    <property type="term" value="C:mitochondrial membrane"/>
    <property type="evidence" value="ECO:0007669"/>
    <property type="project" value="UniProtKB-SubCell"/>
</dbReference>
<keyword evidence="8 14" id="KW-1133">Transmembrane helix</keyword>
<dbReference type="EC" id="2.5.1.141" evidence="3"/>
<feature type="transmembrane region" description="Helical" evidence="14">
    <location>
        <begin position="166"/>
        <end position="185"/>
    </location>
</feature>
<dbReference type="InterPro" id="IPR006369">
    <property type="entry name" value="Protohaem_IX_farnesylTrfase"/>
</dbReference>
<keyword evidence="10" id="KW-0350">Heme biosynthesis</keyword>
<proteinExistence type="inferred from homology"/>
<evidence type="ECO:0000256" key="3">
    <source>
        <dbReference type="ARBA" id="ARBA00012292"/>
    </source>
</evidence>
<keyword evidence="15" id="KW-1185">Reference proteome</keyword>
<feature type="transmembrane region" description="Helical" evidence="14">
    <location>
        <begin position="139"/>
        <end position="160"/>
    </location>
</feature>
<dbReference type="InterPro" id="IPR044878">
    <property type="entry name" value="UbiA_sf"/>
</dbReference>
<evidence type="ECO:0000256" key="8">
    <source>
        <dbReference type="ARBA" id="ARBA00022989"/>
    </source>
</evidence>
<evidence type="ECO:0000256" key="2">
    <source>
        <dbReference type="ARBA" id="ARBA00005985"/>
    </source>
</evidence>
<reference evidence="16" key="1">
    <citation type="submission" date="2022-11" db="UniProtKB">
        <authorList>
            <consortium name="WormBaseParasite"/>
        </authorList>
    </citation>
    <scope>IDENTIFICATION</scope>
</reference>
<comment type="subcellular location">
    <subcellularLocation>
        <location evidence="1">Mitochondrion membrane</location>
        <topology evidence="1">Multi-pass membrane protein</topology>
    </subcellularLocation>
</comment>
<keyword evidence="5" id="KW-0808">Transferase</keyword>
<feature type="transmembrane region" description="Helical" evidence="14">
    <location>
        <begin position="320"/>
        <end position="338"/>
    </location>
</feature>
<evidence type="ECO:0000256" key="9">
    <source>
        <dbReference type="ARBA" id="ARBA00023128"/>
    </source>
</evidence>
<comment type="similarity">
    <text evidence="2">Belongs to the UbiA prenyltransferase family.</text>
</comment>
<dbReference type="GO" id="GO:0008495">
    <property type="term" value="F:protoheme IX farnesyltransferase activity"/>
    <property type="evidence" value="ECO:0007669"/>
    <property type="project" value="UniProtKB-EC"/>
</dbReference>
<dbReference type="GO" id="GO:0006784">
    <property type="term" value="P:heme A biosynthetic process"/>
    <property type="evidence" value="ECO:0007669"/>
    <property type="project" value="TreeGrafter"/>
</dbReference>
<keyword evidence="9" id="KW-0496">Mitochondrion</keyword>
<evidence type="ECO:0000256" key="6">
    <source>
        <dbReference type="ARBA" id="ARBA00022692"/>
    </source>
</evidence>
<evidence type="ECO:0000313" key="16">
    <source>
        <dbReference type="WBParaSite" id="PSU_v2.g12391.t1"/>
    </source>
</evidence>
<evidence type="ECO:0000256" key="12">
    <source>
        <dbReference type="ARBA" id="ARBA00030253"/>
    </source>
</evidence>
<dbReference type="AlphaFoldDB" id="A0A914XZK3"/>
<sequence>MYLRLQNVTHLNNLGPVRFAATYPKYTPKLKNELFPHVAPVSLTYKKTKSDEWTKMSPNGLINGYLQLSKHRLSLLIASTAAGGYMVAPGYMDAKCFVACTVGTMLMSASANACNHLLEAPYDAQMKRTQSRVLVVHRFTPLHALTFAGITSITGATILWAGCNPLTAALGVLNLGLYAGVYTPLKRYHIGCTWAGAVVGAIPPLMGYAALTGSLDPAAFVLATILYSWQFPHFNGLSWNLRGDYSRAGYRVMCVTDEGICRRTTIRHSLALLGLCSIAAPLTHLTSLNFAFSSIPLNAAMIYLSYLFYKNPDAKTSRNLFRFSLLYLPLIMVLMVMSSRGTSNEVNSIAALSTSSLHYLPGSLKPVNSPVELTVKS</sequence>
<evidence type="ECO:0000313" key="15">
    <source>
        <dbReference type="Proteomes" id="UP000887577"/>
    </source>
</evidence>
<dbReference type="HAMAP" id="MF_00154">
    <property type="entry name" value="CyoE_CtaB"/>
    <property type="match status" value="1"/>
</dbReference>
<dbReference type="Proteomes" id="UP000887577">
    <property type="component" value="Unplaced"/>
</dbReference>
<evidence type="ECO:0000256" key="4">
    <source>
        <dbReference type="ARBA" id="ARBA00016335"/>
    </source>
</evidence>
<accession>A0A914XZK3</accession>
<feature type="transmembrane region" description="Helical" evidence="14">
    <location>
        <begin position="290"/>
        <end position="308"/>
    </location>
</feature>
<evidence type="ECO:0000256" key="10">
    <source>
        <dbReference type="ARBA" id="ARBA00023133"/>
    </source>
</evidence>
<evidence type="ECO:0000256" key="14">
    <source>
        <dbReference type="SAM" id="Phobius"/>
    </source>
</evidence>
<dbReference type="InterPro" id="IPR000537">
    <property type="entry name" value="UbiA_prenyltransferase"/>
</dbReference>
<organism evidence="15 16">
    <name type="scientific">Panagrolaimus superbus</name>
    <dbReference type="NCBI Taxonomy" id="310955"/>
    <lineage>
        <taxon>Eukaryota</taxon>
        <taxon>Metazoa</taxon>
        <taxon>Ecdysozoa</taxon>
        <taxon>Nematoda</taxon>
        <taxon>Chromadorea</taxon>
        <taxon>Rhabditida</taxon>
        <taxon>Tylenchina</taxon>
        <taxon>Panagrolaimomorpha</taxon>
        <taxon>Panagrolaimoidea</taxon>
        <taxon>Panagrolaimidae</taxon>
        <taxon>Panagrolaimus</taxon>
    </lineage>
</organism>
<evidence type="ECO:0000256" key="13">
    <source>
        <dbReference type="ARBA" id="ARBA00047690"/>
    </source>
</evidence>
<evidence type="ECO:0000256" key="5">
    <source>
        <dbReference type="ARBA" id="ARBA00022679"/>
    </source>
</evidence>
<dbReference type="WBParaSite" id="PSU_v2.g12391.t1">
    <property type="protein sequence ID" value="PSU_v2.g12391.t1"/>
    <property type="gene ID" value="PSU_v2.g12391"/>
</dbReference>
<dbReference type="CDD" id="cd13957">
    <property type="entry name" value="PT_UbiA_Cox10"/>
    <property type="match status" value="1"/>
</dbReference>
<feature type="transmembrane region" description="Helical" evidence="14">
    <location>
        <begin position="97"/>
        <end position="118"/>
    </location>
</feature>
<evidence type="ECO:0000256" key="1">
    <source>
        <dbReference type="ARBA" id="ARBA00004225"/>
    </source>
</evidence>
<name>A0A914XZK3_9BILA</name>
<dbReference type="Gene3D" id="1.10.357.140">
    <property type="entry name" value="UbiA prenyltransferase"/>
    <property type="match status" value="1"/>
</dbReference>
<evidence type="ECO:0000256" key="11">
    <source>
        <dbReference type="ARBA" id="ARBA00023136"/>
    </source>
</evidence>
<keyword evidence="11 14" id="KW-0472">Membrane</keyword>